<dbReference type="EMBL" id="BGZK01000822">
    <property type="protein sequence ID" value="GBP61783.1"/>
    <property type="molecule type" value="Genomic_DNA"/>
</dbReference>
<sequence length="99" mass="11565">MQSSFRSSGKLGVAGGDMQRSYHVEIYSLYLPFWEISRSVHRFAHRLYHNRVDRAHKTVSHANRVLQARCKKLPVQSNRIWDPLATVSRATLRPMWTKS</sequence>
<name>A0A4C1XF27_EUMVA</name>
<proteinExistence type="predicted"/>
<reference evidence="1 2" key="1">
    <citation type="journal article" date="2019" name="Commun. Biol.">
        <title>The bagworm genome reveals a unique fibroin gene that provides high tensile strength.</title>
        <authorList>
            <person name="Kono N."/>
            <person name="Nakamura H."/>
            <person name="Ohtoshi R."/>
            <person name="Tomita M."/>
            <person name="Numata K."/>
            <person name="Arakawa K."/>
        </authorList>
    </citation>
    <scope>NUCLEOTIDE SEQUENCE [LARGE SCALE GENOMIC DNA]</scope>
</reference>
<evidence type="ECO:0000313" key="2">
    <source>
        <dbReference type="Proteomes" id="UP000299102"/>
    </source>
</evidence>
<evidence type="ECO:0000313" key="1">
    <source>
        <dbReference type="EMBL" id="GBP61783.1"/>
    </source>
</evidence>
<protein>
    <submittedName>
        <fullName evidence="1">Uncharacterized protein</fullName>
    </submittedName>
</protein>
<comment type="caution">
    <text evidence="1">The sequence shown here is derived from an EMBL/GenBank/DDBJ whole genome shotgun (WGS) entry which is preliminary data.</text>
</comment>
<keyword evidence="2" id="KW-1185">Reference proteome</keyword>
<accession>A0A4C1XF27</accession>
<gene>
    <name evidence="1" type="ORF">EVAR_96028_1</name>
</gene>
<dbReference type="AlphaFoldDB" id="A0A4C1XF27"/>
<organism evidence="1 2">
    <name type="scientific">Eumeta variegata</name>
    <name type="common">Bagworm moth</name>
    <name type="synonym">Eumeta japonica</name>
    <dbReference type="NCBI Taxonomy" id="151549"/>
    <lineage>
        <taxon>Eukaryota</taxon>
        <taxon>Metazoa</taxon>
        <taxon>Ecdysozoa</taxon>
        <taxon>Arthropoda</taxon>
        <taxon>Hexapoda</taxon>
        <taxon>Insecta</taxon>
        <taxon>Pterygota</taxon>
        <taxon>Neoptera</taxon>
        <taxon>Endopterygota</taxon>
        <taxon>Lepidoptera</taxon>
        <taxon>Glossata</taxon>
        <taxon>Ditrysia</taxon>
        <taxon>Tineoidea</taxon>
        <taxon>Psychidae</taxon>
        <taxon>Oiketicinae</taxon>
        <taxon>Eumeta</taxon>
    </lineage>
</organism>
<dbReference type="Proteomes" id="UP000299102">
    <property type="component" value="Unassembled WGS sequence"/>
</dbReference>